<gene>
    <name evidence="1" type="ORF">DCAR_0935416</name>
</gene>
<reference evidence="1" key="2">
    <citation type="submission" date="2022-03" db="EMBL/GenBank/DDBJ databases">
        <title>Draft title - Genomic analysis of global carrot germplasm unveils the trajectory of domestication and the origin of high carotenoid orange carrot.</title>
        <authorList>
            <person name="Iorizzo M."/>
            <person name="Ellison S."/>
            <person name="Senalik D."/>
            <person name="Macko-Podgorni A."/>
            <person name="Grzebelus D."/>
            <person name="Bostan H."/>
            <person name="Rolling W."/>
            <person name="Curaba J."/>
            <person name="Simon P."/>
        </authorList>
    </citation>
    <scope>NUCLEOTIDE SEQUENCE</scope>
    <source>
        <tissue evidence="1">Leaf</tissue>
    </source>
</reference>
<protein>
    <submittedName>
        <fullName evidence="1">Uncharacterized protein</fullName>
    </submittedName>
</protein>
<dbReference type="EMBL" id="CP093351">
    <property type="protein sequence ID" value="WOH15870.1"/>
    <property type="molecule type" value="Genomic_DNA"/>
</dbReference>
<sequence length="147" mass="15527">MNGSAEYLANYGLANVTEFGEINHSVGELDHFLARDMGRTLIPASQLLDNGEVVDGPPPLKKQKLAPVLPMYRSDTMQADKDIEEAVNNTVSVGGAGSRAKDSFLHALAGTMNNLTHKLLATLDGIKGLMSFVQASSSSSAAKPGQI</sequence>
<keyword evidence="2" id="KW-1185">Reference proteome</keyword>
<evidence type="ECO:0000313" key="2">
    <source>
        <dbReference type="Proteomes" id="UP000077755"/>
    </source>
</evidence>
<accession>A0A175YHQ7</accession>
<dbReference type="Gramene" id="KZM82917">
    <property type="protein sequence ID" value="KZM82917"/>
    <property type="gene ID" value="DCAR_030486"/>
</dbReference>
<proteinExistence type="predicted"/>
<organism evidence="1 2">
    <name type="scientific">Daucus carota subsp. sativus</name>
    <name type="common">Carrot</name>
    <dbReference type="NCBI Taxonomy" id="79200"/>
    <lineage>
        <taxon>Eukaryota</taxon>
        <taxon>Viridiplantae</taxon>
        <taxon>Streptophyta</taxon>
        <taxon>Embryophyta</taxon>
        <taxon>Tracheophyta</taxon>
        <taxon>Spermatophyta</taxon>
        <taxon>Magnoliopsida</taxon>
        <taxon>eudicotyledons</taxon>
        <taxon>Gunneridae</taxon>
        <taxon>Pentapetalae</taxon>
        <taxon>asterids</taxon>
        <taxon>campanulids</taxon>
        <taxon>Apiales</taxon>
        <taxon>Apiaceae</taxon>
        <taxon>Apioideae</taxon>
        <taxon>Scandiceae</taxon>
        <taxon>Daucinae</taxon>
        <taxon>Daucus</taxon>
        <taxon>Daucus sect. Daucus</taxon>
    </lineage>
</organism>
<dbReference type="AlphaFoldDB" id="A0A175YHQ7"/>
<dbReference type="Proteomes" id="UP000077755">
    <property type="component" value="Chromosome 9"/>
</dbReference>
<name>A0A175YHQ7_DAUCS</name>
<reference evidence="1" key="1">
    <citation type="journal article" date="2016" name="Nat. Genet.">
        <title>A high-quality carrot genome assembly provides new insights into carotenoid accumulation and asterid genome evolution.</title>
        <authorList>
            <person name="Iorizzo M."/>
            <person name="Ellison S."/>
            <person name="Senalik D."/>
            <person name="Zeng P."/>
            <person name="Satapoomin P."/>
            <person name="Huang J."/>
            <person name="Bowman M."/>
            <person name="Iovene M."/>
            <person name="Sanseverino W."/>
            <person name="Cavagnaro P."/>
            <person name="Yildiz M."/>
            <person name="Macko-Podgorni A."/>
            <person name="Moranska E."/>
            <person name="Grzebelus E."/>
            <person name="Grzebelus D."/>
            <person name="Ashrafi H."/>
            <person name="Zheng Z."/>
            <person name="Cheng S."/>
            <person name="Spooner D."/>
            <person name="Van Deynze A."/>
            <person name="Simon P."/>
        </authorList>
    </citation>
    <scope>NUCLEOTIDE SEQUENCE</scope>
    <source>
        <tissue evidence="1">Leaf</tissue>
    </source>
</reference>
<evidence type="ECO:0000313" key="1">
    <source>
        <dbReference type="EMBL" id="WOH15870.1"/>
    </source>
</evidence>